<dbReference type="GO" id="GO:0008010">
    <property type="term" value="F:structural constituent of chitin-based larval cuticle"/>
    <property type="evidence" value="ECO:0007669"/>
    <property type="project" value="TreeGrafter"/>
</dbReference>
<evidence type="ECO:0000256" key="1">
    <source>
        <dbReference type="SAM" id="MobiDB-lite"/>
    </source>
</evidence>
<dbReference type="FunCoup" id="A0A5N4AF19">
    <property type="interactions" value="35"/>
</dbReference>
<dbReference type="AlphaFoldDB" id="A0A5N4AF19"/>
<dbReference type="InParanoid" id="A0A5N4AF19"/>
<dbReference type="EMBL" id="VVIM01000007">
    <property type="protein sequence ID" value="KAB0795927.1"/>
    <property type="molecule type" value="Genomic_DNA"/>
</dbReference>
<comment type="caution">
    <text evidence="4">The sequence shown here is derived from an EMBL/GenBank/DDBJ whole genome shotgun (WGS) entry which is preliminary data.</text>
</comment>
<dbReference type="PANTHER" id="PTHR31927:SF13">
    <property type="entry name" value="TWEEDLEBETA"/>
    <property type="match status" value="1"/>
</dbReference>
<name>A0A5N4AF19_PHOPY</name>
<evidence type="ECO:0000313" key="4">
    <source>
        <dbReference type="EMBL" id="KAB0795927.1"/>
    </source>
</evidence>
<dbReference type="GO" id="GO:0062129">
    <property type="term" value="C:chitin-based extracellular matrix"/>
    <property type="evidence" value="ECO:0007669"/>
    <property type="project" value="TreeGrafter"/>
</dbReference>
<accession>A0A5N4AF19</accession>
<gene>
    <name evidence="4" type="ORF">PPYR_09988</name>
</gene>
<proteinExistence type="predicted"/>
<protein>
    <recommendedName>
        <fullName evidence="3">DUF243 domain-containing protein</fullName>
    </recommendedName>
</protein>
<evidence type="ECO:0000256" key="2">
    <source>
        <dbReference type="SAM" id="SignalP"/>
    </source>
</evidence>
<feature type="signal peptide" evidence="2">
    <location>
        <begin position="1"/>
        <end position="18"/>
    </location>
</feature>
<dbReference type="PANTHER" id="PTHR31927">
    <property type="entry name" value="FI07246P-RELATED-RELATED"/>
    <property type="match status" value="1"/>
</dbReference>
<organism evidence="4 5">
    <name type="scientific">Photinus pyralis</name>
    <name type="common">Common eastern firefly</name>
    <name type="synonym">Lampyris pyralis</name>
    <dbReference type="NCBI Taxonomy" id="7054"/>
    <lineage>
        <taxon>Eukaryota</taxon>
        <taxon>Metazoa</taxon>
        <taxon>Ecdysozoa</taxon>
        <taxon>Arthropoda</taxon>
        <taxon>Hexapoda</taxon>
        <taxon>Insecta</taxon>
        <taxon>Pterygota</taxon>
        <taxon>Neoptera</taxon>
        <taxon>Endopterygota</taxon>
        <taxon>Coleoptera</taxon>
        <taxon>Polyphaga</taxon>
        <taxon>Elateriformia</taxon>
        <taxon>Elateroidea</taxon>
        <taxon>Lampyridae</taxon>
        <taxon>Lampyrinae</taxon>
        <taxon>Photinus</taxon>
    </lineage>
</organism>
<dbReference type="Proteomes" id="UP000327044">
    <property type="component" value="Unassembled WGS sequence"/>
</dbReference>
<keyword evidence="5" id="KW-1185">Reference proteome</keyword>
<dbReference type="Pfam" id="PF03103">
    <property type="entry name" value="DUF243"/>
    <property type="match status" value="1"/>
</dbReference>
<evidence type="ECO:0000313" key="5">
    <source>
        <dbReference type="Proteomes" id="UP000327044"/>
    </source>
</evidence>
<sequence>MRYSFTGILLSLVSVAWARPDVSHLSYEPSGSYLPGVSGGHFGSGSAHHGIGVHSGGHQFGGVHGGSGYRGGFGGQTGFFGSGGHGGYYGTSGSYGFGSEEDTEVHFYGDDSHQQSRLRIHVAPAPSRNKVLFVKSPEVGSSIIPEIIAPSAPSHERTVVYVLSKKQDAVGTINLPASVTHNVVKTKPEVFYVKYKDAHDAERVVADSLSGKVAGSGVKSINDKDSFVRTLSSGAHGGINGILGSFGSSSFGSGGGYGGVTGISGGHSGTLLETSGSSSSGSKYGAPGASGPY</sequence>
<feature type="region of interest" description="Disordered" evidence="1">
    <location>
        <begin position="271"/>
        <end position="293"/>
    </location>
</feature>
<feature type="domain" description="DUF243" evidence="3">
    <location>
        <begin position="99"/>
        <end position="198"/>
    </location>
</feature>
<keyword evidence="2" id="KW-0732">Signal</keyword>
<dbReference type="SMART" id="SM00690">
    <property type="entry name" value="DM5"/>
    <property type="match status" value="1"/>
</dbReference>
<reference evidence="4 5" key="1">
    <citation type="journal article" date="2018" name="Elife">
        <title>Firefly genomes illuminate parallel origins of bioluminescence in beetles.</title>
        <authorList>
            <person name="Fallon T.R."/>
            <person name="Lower S.E."/>
            <person name="Chang C.H."/>
            <person name="Bessho-Uehara M."/>
            <person name="Martin G.J."/>
            <person name="Bewick A.J."/>
            <person name="Behringer M."/>
            <person name="Debat H.J."/>
            <person name="Wong I."/>
            <person name="Day J.C."/>
            <person name="Suvorov A."/>
            <person name="Silva C.J."/>
            <person name="Stanger-Hall K.F."/>
            <person name="Hall D.W."/>
            <person name="Schmitz R.J."/>
            <person name="Nelson D.R."/>
            <person name="Lewis S.M."/>
            <person name="Shigenobu S."/>
            <person name="Bybee S.M."/>
            <person name="Larracuente A.M."/>
            <person name="Oba Y."/>
            <person name="Weng J.K."/>
        </authorList>
    </citation>
    <scope>NUCLEOTIDE SEQUENCE [LARGE SCALE GENOMIC DNA]</scope>
    <source>
        <strain evidence="4">1611_PpyrPB1</strain>
        <tissue evidence="4">Whole body</tissue>
    </source>
</reference>
<dbReference type="GO" id="GO:0040003">
    <property type="term" value="P:chitin-based cuticle development"/>
    <property type="evidence" value="ECO:0007669"/>
    <property type="project" value="TreeGrafter"/>
</dbReference>
<dbReference type="InterPro" id="IPR004145">
    <property type="entry name" value="DUF243"/>
</dbReference>
<feature type="chain" id="PRO_5024316292" description="DUF243 domain-containing protein" evidence="2">
    <location>
        <begin position="19"/>
        <end position="293"/>
    </location>
</feature>
<evidence type="ECO:0000259" key="3">
    <source>
        <dbReference type="SMART" id="SM00690"/>
    </source>
</evidence>